<feature type="domain" description="Ribosome maturation protein SDO1/SBDS N-terminal" evidence="2">
    <location>
        <begin position="7"/>
        <end position="92"/>
    </location>
</feature>
<dbReference type="SUPFAM" id="SSF109728">
    <property type="entry name" value="Hypothetical protein AF0491, middle domain"/>
    <property type="match status" value="1"/>
</dbReference>
<dbReference type="PANTHER" id="PTHR10927:SF4">
    <property type="entry name" value="RIBOSOME MATURATION PROTEIN SDO1 HOMOLOG"/>
    <property type="match status" value="1"/>
</dbReference>
<dbReference type="Pfam" id="PF09377">
    <property type="entry name" value="SBDS_domain_II"/>
    <property type="match status" value="1"/>
</dbReference>
<reference evidence="5" key="1">
    <citation type="submission" date="2013-08" db="EMBL/GenBank/DDBJ databases">
        <authorList>
            <person name="Mendez C."/>
            <person name="Richter M."/>
            <person name="Ferrer M."/>
            <person name="Sanchez J."/>
        </authorList>
    </citation>
    <scope>NUCLEOTIDE SEQUENCE</scope>
</reference>
<evidence type="ECO:0000259" key="4">
    <source>
        <dbReference type="Pfam" id="PF20268"/>
    </source>
</evidence>
<dbReference type="InterPro" id="IPR036786">
    <property type="entry name" value="Ribosome_mat_SBDS_N_sf"/>
</dbReference>
<dbReference type="GO" id="GO:0042256">
    <property type="term" value="P:cytosolic ribosome assembly"/>
    <property type="evidence" value="ECO:0007669"/>
    <property type="project" value="InterPro"/>
</dbReference>
<feature type="domain" description="Ribosome maturation protein SDO1/SBDS C-terminal" evidence="4">
    <location>
        <begin position="164"/>
        <end position="230"/>
    </location>
</feature>
<dbReference type="EMBL" id="AUZY01001199">
    <property type="protein sequence ID" value="EQD75597.1"/>
    <property type="molecule type" value="Genomic_DNA"/>
</dbReference>
<sequence>MVKVDDAVIARWEHAGSRFEVLVDPTAVQDIKDGKDIDLADKLALDQVFKDVKKGDKISEEHLEKIFHTRNIAVIAKEIVQKGEVQVTTEQRHQLQEVKRRQIVATIARNAMNPQTGAPHPPARIEAAMAEAKVHIDPFRPVDAQVQEVLTKLRPLLPIRFDVVRVRIKVPAQHYPRVIGEIKGMGKLSDEQWGSDGSWSGILEIPAGVQTDLYEKLNARTKGTAETALVK</sequence>
<dbReference type="AlphaFoldDB" id="T1C0T8"/>
<evidence type="ECO:0000313" key="5">
    <source>
        <dbReference type="EMBL" id="EQD75597.1"/>
    </source>
</evidence>
<dbReference type="InterPro" id="IPR046928">
    <property type="entry name" value="SDO1/SBDS_C"/>
</dbReference>
<proteinExistence type="inferred from homology"/>
<reference evidence="5" key="2">
    <citation type="journal article" date="2014" name="ISME J.">
        <title>Microbial stratification in low pH oxic and suboxic macroscopic growths along an acid mine drainage.</title>
        <authorList>
            <person name="Mendez-Garcia C."/>
            <person name="Mesa V."/>
            <person name="Sprenger R.R."/>
            <person name="Richter M."/>
            <person name="Diez M.S."/>
            <person name="Solano J."/>
            <person name="Bargiela R."/>
            <person name="Golyshina O.V."/>
            <person name="Manteca A."/>
            <person name="Ramos J.L."/>
            <person name="Gallego J.R."/>
            <person name="Llorente I."/>
            <person name="Martins Dos Santos V.A."/>
            <person name="Jensen O.N."/>
            <person name="Pelaez A.I."/>
            <person name="Sanchez J."/>
            <person name="Ferrer M."/>
        </authorList>
    </citation>
    <scope>NUCLEOTIDE SEQUENCE</scope>
</reference>
<dbReference type="SUPFAM" id="SSF89895">
    <property type="entry name" value="FYSH domain"/>
    <property type="match status" value="1"/>
</dbReference>
<dbReference type="InterPro" id="IPR039100">
    <property type="entry name" value="Sdo1/SBDS-like"/>
</dbReference>
<dbReference type="Pfam" id="PF20268">
    <property type="entry name" value="SBDS_C"/>
    <property type="match status" value="1"/>
</dbReference>
<evidence type="ECO:0000259" key="2">
    <source>
        <dbReference type="Pfam" id="PF01172"/>
    </source>
</evidence>
<comment type="caution">
    <text evidence="5">The sequence shown here is derived from an EMBL/GenBank/DDBJ whole genome shotgun (WGS) entry which is preliminary data.</text>
</comment>
<dbReference type="InterPro" id="IPR019783">
    <property type="entry name" value="SDO1/SBDS_N"/>
</dbReference>
<dbReference type="PANTHER" id="PTHR10927">
    <property type="entry name" value="RIBOSOME MATURATION PROTEIN SBDS"/>
    <property type="match status" value="1"/>
</dbReference>
<accession>T1C0T8</accession>
<dbReference type="Pfam" id="PF01172">
    <property type="entry name" value="SBDS_N"/>
    <property type="match status" value="1"/>
</dbReference>
<dbReference type="Gene3D" id="3.30.70.240">
    <property type="match status" value="1"/>
</dbReference>
<dbReference type="Gene3D" id="3.30.1250.10">
    <property type="entry name" value="Ribosome maturation protein SBDS, N-terminal domain"/>
    <property type="match status" value="1"/>
</dbReference>
<organism evidence="5">
    <name type="scientific">mine drainage metagenome</name>
    <dbReference type="NCBI Taxonomy" id="410659"/>
    <lineage>
        <taxon>unclassified sequences</taxon>
        <taxon>metagenomes</taxon>
        <taxon>ecological metagenomes</taxon>
    </lineage>
</organism>
<dbReference type="InterPro" id="IPR035647">
    <property type="entry name" value="EFG_III/V"/>
</dbReference>
<feature type="domain" description="Ribosome maturation protein SDO1/SBDS central" evidence="3">
    <location>
        <begin position="101"/>
        <end position="161"/>
    </location>
</feature>
<evidence type="ECO:0000259" key="3">
    <source>
        <dbReference type="Pfam" id="PF09377"/>
    </source>
</evidence>
<comment type="similarity">
    <text evidence="1">Belongs to the SDO1/SBDS family.</text>
</comment>
<name>T1C0T8_9ZZZZ</name>
<evidence type="ECO:0000256" key="1">
    <source>
        <dbReference type="ARBA" id="ARBA00007433"/>
    </source>
</evidence>
<dbReference type="InterPro" id="IPR037188">
    <property type="entry name" value="Sdo1/SBDS_central_sf"/>
</dbReference>
<gene>
    <name evidence="5" type="ORF">B1B_02025</name>
</gene>
<dbReference type="SUPFAM" id="SSF54980">
    <property type="entry name" value="EF-G C-terminal domain-like"/>
    <property type="match status" value="1"/>
</dbReference>
<dbReference type="InterPro" id="IPR002140">
    <property type="entry name" value="Sdo1/SBDS"/>
</dbReference>
<dbReference type="NCBIfam" id="TIGR00291">
    <property type="entry name" value="RNA_SBDS"/>
    <property type="match status" value="1"/>
</dbReference>
<protein>
    <submittedName>
        <fullName evidence="5">Ribosome maturation protein SBDS</fullName>
    </submittedName>
</protein>
<dbReference type="InterPro" id="IPR018978">
    <property type="entry name" value="SDO1/SBDS_central"/>
</dbReference>
<dbReference type="Gene3D" id="1.10.10.900">
    <property type="entry name" value="SBDS protein C-terminal domain, subdomain 1"/>
    <property type="match status" value="1"/>
</dbReference>